<keyword evidence="3 5" id="KW-1133">Transmembrane helix</keyword>
<dbReference type="Pfam" id="PF01061">
    <property type="entry name" value="ABC2_membrane"/>
    <property type="match status" value="1"/>
</dbReference>
<dbReference type="EMBL" id="CAJVCH010429081">
    <property type="protein sequence ID" value="CAG7818725.1"/>
    <property type="molecule type" value="Genomic_DNA"/>
</dbReference>
<comment type="caution">
    <text evidence="7">The sequence shown here is derived from an EMBL/GenBank/DDBJ whole genome shotgun (WGS) entry which is preliminary data.</text>
</comment>
<evidence type="ECO:0000313" key="7">
    <source>
        <dbReference type="EMBL" id="CAG7818725.1"/>
    </source>
</evidence>
<dbReference type="GO" id="GO:0140359">
    <property type="term" value="F:ABC-type transporter activity"/>
    <property type="evidence" value="ECO:0007669"/>
    <property type="project" value="InterPro"/>
</dbReference>
<evidence type="ECO:0000259" key="6">
    <source>
        <dbReference type="Pfam" id="PF01061"/>
    </source>
</evidence>
<dbReference type="AlphaFoldDB" id="A0A8J2PKX8"/>
<dbReference type="InterPro" id="IPR013525">
    <property type="entry name" value="ABC2_TM"/>
</dbReference>
<evidence type="ECO:0000313" key="8">
    <source>
        <dbReference type="Proteomes" id="UP000708208"/>
    </source>
</evidence>
<gene>
    <name evidence="7" type="ORF">AFUS01_LOCUS29209</name>
</gene>
<name>A0A8J2PKX8_9HEXA</name>
<reference evidence="7" key="1">
    <citation type="submission" date="2021-06" db="EMBL/GenBank/DDBJ databases">
        <authorList>
            <person name="Hodson N. C."/>
            <person name="Mongue J. A."/>
            <person name="Jaron S. K."/>
        </authorList>
    </citation>
    <scope>NUCLEOTIDE SEQUENCE</scope>
</reference>
<feature type="transmembrane region" description="Helical" evidence="5">
    <location>
        <begin position="59"/>
        <end position="82"/>
    </location>
</feature>
<dbReference type="Proteomes" id="UP000708208">
    <property type="component" value="Unassembled WGS sequence"/>
</dbReference>
<evidence type="ECO:0000256" key="2">
    <source>
        <dbReference type="ARBA" id="ARBA00022692"/>
    </source>
</evidence>
<keyword evidence="8" id="KW-1185">Reference proteome</keyword>
<feature type="domain" description="ABC-2 type transporter transmembrane" evidence="6">
    <location>
        <begin position="11"/>
        <end position="78"/>
    </location>
</feature>
<feature type="transmembrane region" description="Helical" evidence="5">
    <location>
        <begin position="35"/>
        <end position="53"/>
    </location>
</feature>
<sequence>MKGDYRVGCCRQFCALVKRSIICTFREPSVFAAKLVQHIVLGFVVGSVFYKLPYDVEGAVSLSGCLMMSVSIVVFLPTYACIT</sequence>
<feature type="non-terminal residue" evidence="7">
    <location>
        <position position="1"/>
    </location>
</feature>
<proteinExistence type="predicted"/>
<keyword evidence="4 5" id="KW-0472">Membrane</keyword>
<accession>A0A8J2PKX8</accession>
<evidence type="ECO:0000256" key="3">
    <source>
        <dbReference type="ARBA" id="ARBA00022989"/>
    </source>
</evidence>
<evidence type="ECO:0000256" key="4">
    <source>
        <dbReference type="ARBA" id="ARBA00023136"/>
    </source>
</evidence>
<evidence type="ECO:0000256" key="1">
    <source>
        <dbReference type="ARBA" id="ARBA00004141"/>
    </source>
</evidence>
<dbReference type="GO" id="GO:0016020">
    <property type="term" value="C:membrane"/>
    <property type="evidence" value="ECO:0007669"/>
    <property type="project" value="UniProtKB-SubCell"/>
</dbReference>
<organism evidence="7 8">
    <name type="scientific">Allacma fusca</name>
    <dbReference type="NCBI Taxonomy" id="39272"/>
    <lineage>
        <taxon>Eukaryota</taxon>
        <taxon>Metazoa</taxon>
        <taxon>Ecdysozoa</taxon>
        <taxon>Arthropoda</taxon>
        <taxon>Hexapoda</taxon>
        <taxon>Collembola</taxon>
        <taxon>Symphypleona</taxon>
        <taxon>Sminthuridae</taxon>
        <taxon>Allacma</taxon>
    </lineage>
</organism>
<dbReference type="OrthoDB" id="66620at2759"/>
<comment type="subcellular location">
    <subcellularLocation>
        <location evidence="1">Membrane</location>
        <topology evidence="1">Multi-pass membrane protein</topology>
    </subcellularLocation>
</comment>
<protein>
    <recommendedName>
        <fullName evidence="6">ABC-2 type transporter transmembrane domain-containing protein</fullName>
    </recommendedName>
</protein>
<keyword evidence="2 5" id="KW-0812">Transmembrane</keyword>
<evidence type="ECO:0000256" key="5">
    <source>
        <dbReference type="SAM" id="Phobius"/>
    </source>
</evidence>